<feature type="transmembrane region" description="Helical" evidence="1">
    <location>
        <begin position="12"/>
        <end position="35"/>
    </location>
</feature>
<keyword evidence="1" id="KW-1133">Transmembrane helix</keyword>
<feature type="transmembrane region" description="Helical" evidence="1">
    <location>
        <begin position="55"/>
        <end position="72"/>
    </location>
</feature>
<dbReference type="AlphaFoldDB" id="A0A9D1XK19"/>
<keyword evidence="1" id="KW-0812">Transmembrane</keyword>
<evidence type="ECO:0000313" key="3">
    <source>
        <dbReference type="Proteomes" id="UP000886724"/>
    </source>
</evidence>
<dbReference type="Proteomes" id="UP000886724">
    <property type="component" value="Unassembled WGS sequence"/>
</dbReference>
<organism evidence="2 3">
    <name type="scientific">Candidatus Erysipelatoclostridium merdavium</name>
    <dbReference type="NCBI Taxonomy" id="2838566"/>
    <lineage>
        <taxon>Bacteria</taxon>
        <taxon>Bacillati</taxon>
        <taxon>Bacillota</taxon>
        <taxon>Erysipelotrichia</taxon>
        <taxon>Erysipelotrichales</taxon>
        <taxon>Erysipelotrichales incertae sedis</taxon>
    </lineage>
</organism>
<keyword evidence="1" id="KW-0472">Membrane</keyword>
<comment type="caution">
    <text evidence="2">The sequence shown here is derived from an EMBL/GenBank/DDBJ whole genome shotgun (WGS) entry which is preliminary data.</text>
</comment>
<proteinExistence type="predicted"/>
<protein>
    <submittedName>
        <fullName evidence="2">Uncharacterized protein</fullName>
    </submittedName>
</protein>
<sequence length="75" mass="8809">MINRRFKRLLYFVLEFVAIGIDMTSSIYYSFFILSTVIGFELLYEDKKLTEIPKTQYLLGVVVIPVLIGWMLHSN</sequence>
<gene>
    <name evidence="2" type="ORF">H9980_00780</name>
</gene>
<reference evidence="2" key="1">
    <citation type="journal article" date="2021" name="PeerJ">
        <title>Extensive microbial diversity within the chicken gut microbiome revealed by metagenomics and culture.</title>
        <authorList>
            <person name="Gilroy R."/>
            <person name="Ravi A."/>
            <person name="Getino M."/>
            <person name="Pursley I."/>
            <person name="Horton D.L."/>
            <person name="Alikhan N.F."/>
            <person name="Baker D."/>
            <person name="Gharbi K."/>
            <person name="Hall N."/>
            <person name="Watson M."/>
            <person name="Adriaenssens E.M."/>
            <person name="Foster-Nyarko E."/>
            <person name="Jarju S."/>
            <person name="Secka A."/>
            <person name="Antonio M."/>
            <person name="Oren A."/>
            <person name="Chaudhuri R.R."/>
            <person name="La Ragione R."/>
            <person name="Hildebrand F."/>
            <person name="Pallen M.J."/>
        </authorList>
    </citation>
    <scope>NUCLEOTIDE SEQUENCE</scope>
    <source>
        <strain evidence="2">ChiGjej1B1-14440</strain>
    </source>
</reference>
<name>A0A9D1XK19_9FIRM</name>
<dbReference type="EMBL" id="DXET01000022">
    <property type="protein sequence ID" value="HIX80497.1"/>
    <property type="molecule type" value="Genomic_DNA"/>
</dbReference>
<evidence type="ECO:0000256" key="1">
    <source>
        <dbReference type="SAM" id="Phobius"/>
    </source>
</evidence>
<reference evidence="2" key="2">
    <citation type="submission" date="2021-04" db="EMBL/GenBank/DDBJ databases">
        <authorList>
            <person name="Gilroy R."/>
        </authorList>
    </citation>
    <scope>NUCLEOTIDE SEQUENCE</scope>
    <source>
        <strain evidence="2">ChiGjej1B1-14440</strain>
    </source>
</reference>
<accession>A0A9D1XK19</accession>
<evidence type="ECO:0000313" key="2">
    <source>
        <dbReference type="EMBL" id="HIX80497.1"/>
    </source>
</evidence>